<reference evidence="1 2" key="1">
    <citation type="submission" date="2023-01" db="EMBL/GenBank/DDBJ databases">
        <authorList>
            <person name="Whitehead M."/>
        </authorList>
    </citation>
    <scope>NUCLEOTIDE SEQUENCE [LARGE SCALE GENOMIC DNA]</scope>
</reference>
<dbReference type="AlphaFoldDB" id="A0AAV0XTA1"/>
<accession>A0AAV0XTA1</accession>
<gene>
    <name evidence="1" type="ORF">MEUPH1_LOCUS25394</name>
</gene>
<proteinExistence type="predicted"/>
<sequence length="113" mass="12649">MKQREVLLLKNPVFLAAIFLDPRYQRMLNGTDKNTGTNHLVKTWKCMIQILDDVCQTDDVNNSATTNISVNSPDNTTETTDDGFELFLSSQSSVSSNHSDTNISNDIPIHYLA</sequence>
<evidence type="ECO:0000313" key="2">
    <source>
        <dbReference type="Proteomes" id="UP001160148"/>
    </source>
</evidence>
<dbReference type="Proteomes" id="UP001160148">
    <property type="component" value="Unassembled WGS sequence"/>
</dbReference>
<dbReference type="EMBL" id="CARXXK010000938">
    <property type="protein sequence ID" value="CAI6371386.1"/>
    <property type="molecule type" value="Genomic_DNA"/>
</dbReference>
<protein>
    <submittedName>
        <fullName evidence="1">Uncharacterized protein</fullName>
    </submittedName>
</protein>
<comment type="caution">
    <text evidence="1">The sequence shown here is derived from an EMBL/GenBank/DDBJ whole genome shotgun (WGS) entry which is preliminary data.</text>
</comment>
<organism evidence="1 2">
    <name type="scientific">Macrosiphum euphorbiae</name>
    <name type="common">potato aphid</name>
    <dbReference type="NCBI Taxonomy" id="13131"/>
    <lineage>
        <taxon>Eukaryota</taxon>
        <taxon>Metazoa</taxon>
        <taxon>Ecdysozoa</taxon>
        <taxon>Arthropoda</taxon>
        <taxon>Hexapoda</taxon>
        <taxon>Insecta</taxon>
        <taxon>Pterygota</taxon>
        <taxon>Neoptera</taxon>
        <taxon>Paraneoptera</taxon>
        <taxon>Hemiptera</taxon>
        <taxon>Sternorrhyncha</taxon>
        <taxon>Aphidomorpha</taxon>
        <taxon>Aphidoidea</taxon>
        <taxon>Aphididae</taxon>
        <taxon>Macrosiphini</taxon>
        <taxon>Macrosiphum</taxon>
    </lineage>
</organism>
<keyword evidence="2" id="KW-1185">Reference proteome</keyword>
<name>A0AAV0XTA1_9HEMI</name>
<evidence type="ECO:0000313" key="1">
    <source>
        <dbReference type="EMBL" id="CAI6371386.1"/>
    </source>
</evidence>